<organism evidence="1 4">
    <name type="scientific">Neisseria musculi</name>
    <dbReference type="NCBI Taxonomy" id="1815583"/>
    <lineage>
        <taxon>Bacteria</taxon>
        <taxon>Pseudomonadati</taxon>
        <taxon>Pseudomonadota</taxon>
        <taxon>Betaproteobacteria</taxon>
        <taxon>Neisseriales</taxon>
        <taxon>Neisseriaceae</taxon>
        <taxon>Neisseria</taxon>
    </lineage>
</organism>
<gene>
    <name evidence="3" type="ORF">H7A79_0325</name>
    <name evidence="1" type="ORF">H7A79_1092</name>
    <name evidence="2" type="ORF">H7A79_2165</name>
</gene>
<evidence type="ECO:0000313" key="1">
    <source>
        <dbReference type="EMBL" id="QNT58206.1"/>
    </source>
</evidence>
<evidence type="ECO:0000313" key="4">
    <source>
        <dbReference type="Proteomes" id="UP000516412"/>
    </source>
</evidence>
<dbReference type="EMBL" id="CP060414">
    <property type="protein sequence ID" value="QNT59032.1"/>
    <property type="molecule type" value="Genomic_DNA"/>
</dbReference>
<evidence type="ECO:0000313" key="2">
    <source>
        <dbReference type="EMBL" id="QNT59032.1"/>
    </source>
</evidence>
<dbReference type="EMBL" id="CP060414">
    <property type="protein sequence ID" value="QNT58206.1"/>
    <property type="molecule type" value="Genomic_DNA"/>
</dbReference>
<evidence type="ECO:0000313" key="3">
    <source>
        <dbReference type="EMBL" id="QNT59410.1"/>
    </source>
</evidence>
<dbReference type="KEGG" id="nmus:H7A79_0325"/>
<protein>
    <submittedName>
        <fullName evidence="1">Uncharacterized protein</fullName>
    </submittedName>
</protein>
<proteinExistence type="predicted"/>
<dbReference type="InterPro" id="IPR038765">
    <property type="entry name" value="Papain-like_cys_pep_sf"/>
</dbReference>
<dbReference type="SUPFAM" id="SSF54001">
    <property type="entry name" value="Cysteine proteinases"/>
    <property type="match status" value="1"/>
</dbReference>
<dbReference type="RefSeq" id="WP_187000356.1">
    <property type="nucleotide sequence ID" value="NZ_CP060414.2"/>
</dbReference>
<accession>A0A7H1M991</accession>
<dbReference type="EMBL" id="CP060414">
    <property type="protein sequence ID" value="QNT59410.1"/>
    <property type="molecule type" value="Genomic_DNA"/>
</dbReference>
<name>A0A7H1M991_9NEIS</name>
<dbReference type="Gene3D" id="3.90.1720.10">
    <property type="entry name" value="endopeptidase domain like (from Nostoc punctiforme)"/>
    <property type="match status" value="1"/>
</dbReference>
<dbReference type="AlphaFoldDB" id="A0A7H1M991"/>
<reference evidence="4" key="1">
    <citation type="submission" date="2020-09" db="EMBL/GenBank/DDBJ databases">
        <title>Complete Genome Sequence of mouse commensal type strain Neisseria musculi.</title>
        <authorList>
            <person name="Thapa E."/>
            <person name="Aluvathingal J."/>
            <person name="Nadendla S."/>
            <person name="Mehta A."/>
            <person name="Tettelin H."/>
            <person name="Weyand N.J."/>
        </authorList>
    </citation>
    <scope>NUCLEOTIDE SEQUENCE [LARGE SCALE GENOMIC DNA]</scope>
    <source>
        <strain evidence="3 4">NW831</strain>
    </source>
</reference>
<reference evidence="1" key="2">
    <citation type="submission" date="2024-06" db="EMBL/GenBank/DDBJ databases">
        <title>Complete Genome Sequence of mouse commensal type strain Neisseria musculi.</title>
        <authorList>
            <person name="Thapa E."/>
            <person name="Aluvathingal J."/>
            <person name="Nadendla S."/>
            <person name="Mehta A."/>
            <person name="Tettelin H."/>
            <person name="Weyand N.J."/>
        </authorList>
    </citation>
    <scope>NUCLEOTIDE SEQUENCE</scope>
    <source>
        <strain evidence="1 4">NW831</strain>
    </source>
</reference>
<keyword evidence="4" id="KW-1185">Reference proteome</keyword>
<dbReference type="KEGG" id="nmus:H7A79_1092"/>
<sequence>MAKAYLALYKGKADIKRPRDIIKRIADAAVRRATKSRYSHCEIAVQDNQRAGVFSCYSSSARDGGVRKKVMALPPERWDLIELPPEAAEKAARFYRITDGCRYDFFGVLAFVLPFIKQGPGSWFCSEWCARALDYPRPCRHSPESLYATVSTRPSEKKGGI</sequence>
<dbReference type="KEGG" id="nmus:H7A79_2165"/>
<dbReference type="Proteomes" id="UP000516412">
    <property type="component" value="Chromosome"/>
</dbReference>